<feature type="compositionally biased region" description="Polar residues" evidence="14">
    <location>
        <begin position="1492"/>
        <end position="1510"/>
    </location>
</feature>
<evidence type="ECO:0000256" key="8">
    <source>
        <dbReference type="ARBA" id="ARBA00023163"/>
    </source>
</evidence>
<feature type="region of interest" description="Disordered" evidence="14">
    <location>
        <begin position="1278"/>
        <end position="1315"/>
    </location>
</feature>
<dbReference type="InterPro" id="IPR003350">
    <property type="entry name" value="CUT_dom"/>
</dbReference>
<feature type="compositionally biased region" description="Low complexity" evidence="14">
    <location>
        <begin position="573"/>
        <end position="593"/>
    </location>
</feature>
<keyword evidence="8 12" id="KW-0804">Transcription</keyword>
<dbReference type="GO" id="GO:0005634">
    <property type="term" value="C:nucleus"/>
    <property type="evidence" value="ECO:0007669"/>
    <property type="project" value="UniProtKB-SubCell"/>
</dbReference>
<feature type="region of interest" description="Disordered" evidence="14">
    <location>
        <begin position="879"/>
        <end position="963"/>
    </location>
</feature>
<evidence type="ECO:0000256" key="9">
    <source>
        <dbReference type="ARBA" id="ARBA00023242"/>
    </source>
</evidence>
<feature type="region of interest" description="Disordered" evidence="14">
    <location>
        <begin position="737"/>
        <end position="804"/>
    </location>
</feature>
<feature type="DNA-binding region" description="Homeobox" evidence="10">
    <location>
        <begin position="1310"/>
        <end position="1369"/>
    </location>
</feature>
<dbReference type="Gene3D" id="1.10.10.60">
    <property type="entry name" value="Homeodomain-like"/>
    <property type="match status" value="1"/>
</dbReference>
<reference evidence="17" key="1">
    <citation type="submission" date="2021-02" db="EMBL/GenBank/DDBJ databases">
        <authorList>
            <person name="Nowell W R."/>
        </authorList>
    </citation>
    <scope>NUCLEOTIDE SEQUENCE</scope>
</reference>
<feature type="compositionally biased region" description="Polar residues" evidence="14">
    <location>
        <begin position="945"/>
        <end position="958"/>
    </location>
</feature>
<evidence type="ECO:0000256" key="4">
    <source>
        <dbReference type="ARBA" id="ARBA00023015"/>
    </source>
</evidence>
<feature type="region of interest" description="Disordered" evidence="14">
    <location>
        <begin position="1"/>
        <end position="22"/>
    </location>
</feature>
<feature type="compositionally biased region" description="Acidic residues" evidence="14">
    <location>
        <begin position="1394"/>
        <end position="1403"/>
    </location>
</feature>
<dbReference type="Gene3D" id="1.10.260.40">
    <property type="entry name" value="lambda repressor-like DNA-binding domains"/>
    <property type="match status" value="3"/>
</dbReference>
<evidence type="ECO:0000256" key="5">
    <source>
        <dbReference type="ARBA" id="ARBA00023054"/>
    </source>
</evidence>
<feature type="region of interest" description="Disordered" evidence="14">
    <location>
        <begin position="1366"/>
        <end position="1534"/>
    </location>
</feature>
<feature type="coiled-coil region" evidence="13">
    <location>
        <begin position="247"/>
        <end position="306"/>
    </location>
</feature>
<dbReference type="InterPro" id="IPR017970">
    <property type="entry name" value="Homeobox_CS"/>
</dbReference>
<feature type="region of interest" description="Disordered" evidence="14">
    <location>
        <begin position="680"/>
        <end position="703"/>
    </location>
</feature>
<dbReference type="InterPro" id="IPR009057">
    <property type="entry name" value="Homeodomain-like_sf"/>
</dbReference>
<dbReference type="Pfam" id="PF00046">
    <property type="entry name" value="Homeodomain"/>
    <property type="match status" value="1"/>
</dbReference>
<feature type="compositionally biased region" description="Low complexity" evidence="14">
    <location>
        <begin position="753"/>
        <end position="767"/>
    </location>
</feature>
<feature type="domain" description="CUT" evidence="16">
    <location>
        <begin position="594"/>
        <end position="681"/>
    </location>
</feature>
<evidence type="ECO:0000256" key="11">
    <source>
        <dbReference type="RuleBase" id="RU000682"/>
    </source>
</evidence>
<dbReference type="PANTHER" id="PTHR14043:SF2">
    <property type="entry name" value="HOMEOBOX PROTEIN CUT"/>
    <property type="match status" value="1"/>
</dbReference>
<evidence type="ECO:0000313" key="18">
    <source>
        <dbReference type="Proteomes" id="UP000663852"/>
    </source>
</evidence>
<feature type="domain" description="CUT" evidence="16">
    <location>
        <begin position="970"/>
        <end position="1057"/>
    </location>
</feature>
<keyword evidence="6 10" id="KW-0238">DNA-binding</keyword>
<evidence type="ECO:0000259" key="15">
    <source>
        <dbReference type="PROSITE" id="PS50071"/>
    </source>
</evidence>
<dbReference type="CDD" id="cd00086">
    <property type="entry name" value="homeodomain"/>
    <property type="match status" value="1"/>
</dbReference>
<dbReference type="OrthoDB" id="10257567at2759"/>
<keyword evidence="9 10" id="KW-0539">Nucleus</keyword>
<dbReference type="GO" id="GO:0000981">
    <property type="term" value="F:DNA-binding transcription factor activity, RNA polymerase II-specific"/>
    <property type="evidence" value="ECO:0007669"/>
    <property type="project" value="InterPro"/>
</dbReference>
<evidence type="ECO:0000256" key="1">
    <source>
        <dbReference type="ARBA" id="ARBA00004123"/>
    </source>
</evidence>
<evidence type="ECO:0000256" key="10">
    <source>
        <dbReference type="PROSITE-ProRule" id="PRU00108"/>
    </source>
</evidence>
<accession>A0A813N9L5</accession>
<comment type="similarity">
    <text evidence="2 12">Belongs to the CUT homeobox family.</text>
</comment>
<protein>
    <recommendedName>
        <fullName evidence="12">Homeobox protein cut-like</fullName>
    </recommendedName>
</protein>
<feature type="domain" description="Homeobox" evidence="15">
    <location>
        <begin position="1308"/>
        <end position="1368"/>
    </location>
</feature>
<evidence type="ECO:0000256" key="7">
    <source>
        <dbReference type="ARBA" id="ARBA00023155"/>
    </source>
</evidence>
<dbReference type="PROSITE" id="PS51042">
    <property type="entry name" value="CUT"/>
    <property type="match status" value="3"/>
</dbReference>
<dbReference type="SUPFAM" id="SSF46689">
    <property type="entry name" value="Homeodomain-like"/>
    <property type="match status" value="1"/>
</dbReference>
<proteinExistence type="inferred from homology"/>
<evidence type="ECO:0000256" key="2">
    <source>
        <dbReference type="ARBA" id="ARBA00008190"/>
    </source>
</evidence>
<dbReference type="SUPFAM" id="SSF47413">
    <property type="entry name" value="lambda repressor-like DNA-binding domains"/>
    <property type="match status" value="3"/>
</dbReference>
<evidence type="ECO:0000256" key="3">
    <source>
        <dbReference type="ARBA" id="ARBA00022737"/>
    </source>
</evidence>
<evidence type="ECO:0000259" key="16">
    <source>
        <dbReference type="PROSITE" id="PS51042"/>
    </source>
</evidence>
<dbReference type="SMART" id="SM00389">
    <property type="entry name" value="HOX"/>
    <property type="match status" value="1"/>
</dbReference>
<dbReference type="PANTHER" id="PTHR14043">
    <property type="entry name" value="CCAAT DISPLACEMENT PROTEIN-RELATED"/>
    <property type="match status" value="1"/>
</dbReference>
<feature type="compositionally biased region" description="Low complexity" evidence="14">
    <location>
        <begin position="538"/>
        <end position="558"/>
    </location>
</feature>
<evidence type="ECO:0000256" key="6">
    <source>
        <dbReference type="ARBA" id="ARBA00023125"/>
    </source>
</evidence>
<feature type="compositionally biased region" description="Polar residues" evidence="14">
    <location>
        <begin position="1288"/>
        <end position="1308"/>
    </location>
</feature>
<comment type="caution">
    <text evidence="17">The sequence shown here is derived from an EMBL/GenBank/DDBJ whole genome shotgun (WGS) entry which is preliminary data.</text>
</comment>
<keyword evidence="5 13" id="KW-0175">Coiled coil</keyword>
<name>A0A813N9L5_ADIRI</name>
<evidence type="ECO:0000256" key="13">
    <source>
        <dbReference type="SAM" id="Coils"/>
    </source>
</evidence>
<keyword evidence="7 10" id="KW-0371">Homeobox</keyword>
<dbReference type="EMBL" id="CAJNOJ010000003">
    <property type="protein sequence ID" value="CAF0733180.1"/>
    <property type="molecule type" value="Genomic_DNA"/>
</dbReference>
<evidence type="ECO:0000256" key="12">
    <source>
        <dbReference type="RuleBase" id="RU361129"/>
    </source>
</evidence>
<feature type="compositionally biased region" description="Polar residues" evidence="14">
    <location>
        <begin position="1166"/>
        <end position="1178"/>
    </location>
</feature>
<feature type="compositionally biased region" description="Low complexity" evidence="14">
    <location>
        <begin position="411"/>
        <end position="425"/>
    </location>
</feature>
<feature type="compositionally biased region" description="Low complexity" evidence="14">
    <location>
        <begin position="789"/>
        <end position="804"/>
    </location>
</feature>
<evidence type="ECO:0000256" key="14">
    <source>
        <dbReference type="SAM" id="MobiDB-lite"/>
    </source>
</evidence>
<dbReference type="InterPro" id="IPR057476">
    <property type="entry name" value="Cux_N"/>
</dbReference>
<sequence length="1534" mass="169308">MFLDHDSDVTTTEIDGRADESDQSRRKLVKLSRDLKKNTNENLRKAIIPLLKPFQIEIDNLTEPPNHITEESLLEIYQHFSEFPDPVQAHQYAQTLQKSLEKVSDLALPTSLDQLADAKISGLSIKQLRDKIKDLEEKTSNHIRSDEDHQRIFADKNHQLTRRLKYAQMEIHQSALDHRHQDMLENTTNTCSSDLDILNQDLQQTHERTSNAERLVDKLCDELEQTHSTNTNSDELISQEETERKLREKLELELVSKEHQIATLVVETQKLQSTLIKLKETSVIQISDLENVVSGKEKLIAQLESKLQSQADYEEIKQELTILKSAEPSTSTRPNVDQMETLPKKALEILLLDKNRSLQAEPVAMKAPQIDSENETNQQQAQHSCLQCTSSCLHRATMPFIAASSLLSSSTSSSSNSSSSPSSPSQIYLKPHLQPTTTTTLCNGSDDMTRSFNDSTTKFLPPVPNSLSIITAKDNIQLCNSTNSKYPSMASSCSTMVTPTASLLSAVTTTTSLTPSNLFPGQQLSSVQCTKLHCPPTSSWSPPLSTSSGISSIATTSTDNRTVLKPPKPSSPKPSAGSTIPTNTTTVTSANTNSHASNLLEPLDTSYVANVVRKLLAQHNIGQRIFARYILSLSQGTVSELLSKPKCWSKLTEKGKESYRKMWCWANSEESILTLKSISPRKGMNNRSKDNPYPAVSTKHTDPATQKKIEQILADAQKQQMAAAVVAAANMESKTLLSPCSSLPNDPSNSIESKTPSSSGASSIANSPLNEPTASEQQSFLLPIPPPSSLATSSSTSTTPPTSLSMLSAFVPSLLMRTANGLKNDSSTLPTAGNLIDCSMSSPFSLLCHQPDNYRNWLMLQEIVRNNDLLKQFQPAFPVPIENDAGSDQGNDDDDDDDDGDDENEENEHDDELDDDNPTSSDETPLDLSMKCDSNHHETEPVSMRLSNNKQQPSSSSTKHVKTALAPLREQDTSKYRYVNTAELVQTVKDILSRYSISQRHFGEKILGLSQGSVSDILARPKQWELLTQKGREPFLRMRIFLDDPNAIKQLVQTVSTTPTTNTNSILLPTFCPPLPPSLATSSSGLPTSSLLSNATLNGFHSNNLLTRDNSTDSQSNNDSLYIATNESTLLVPTSTTSTPLPSNGISNNSNKSKSRSKSAKPNNDKPASNQSRQSSANPLMAPYELPKIVLPSSIDTEQLSSQVRELLFAYSIGQRVFGEAVLNLSQGTVSEILSKPRPWHSLSVKGREPYIRMYTWYNDTGNVQKLLAWKRERDALRRCRPPAPPKVTSQTDNGDSESGNNNPSSPANRPKRRYLFTDEQRRVLKQTFENEPYPSQATLEQLVTDLSLPMNKIANWFHNSRMRAKTNIRPSSSPTSKYSTSSLLNDDLLPAQSDDDEDDIDDNNNNNNNNPNDDDDDDDEDDYPIIPTIVPLTSSWLNGTNDSNSSSSPLGLSATSTNTVSLIDNQKTPPPVSSSTNSSSSKKRKSVPQKIVTNNNNHLNKKFQPNSTRLDIDSNDEANPTTNESTTFVDILT</sequence>
<keyword evidence="3" id="KW-0677">Repeat</keyword>
<feature type="region of interest" description="Disordered" evidence="14">
    <location>
        <begin position="411"/>
        <end position="430"/>
    </location>
</feature>
<comment type="subcellular location">
    <subcellularLocation>
        <location evidence="1 10 11">Nucleus</location>
    </subcellularLocation>
</comment>
<feature type="compositionally biased region" description="Low complexity" evidence="14">
    <location>
        <begin position="1133"/>
        <end position="1152"/>
    </location>
</feature>
<feature type="compositionally biased region" description="Acidic residues" evidence="14">
    <location>
        <begin position="1413"/>
        <end position="1424"/>
    </location>
</feature>
<dbReference type="SMART" id="SM01109">
    <property type="entry name" value="CUT"/>
    <property type="match status" value="3"/>
</dbReference>
<dbReference type="InterPro" id="IPR010982">
    <property type="entry name" value="Lambda_DNA-bd_dom_sf"/>
</dbReference>
<feature type="region of interest" description="Disordered" evidence="14">
    <location>
        <begin position="538"/>
        <end position="593"/>
    </location>
</feature>
<dbReference type="PROSITE" id="PS50071">
    <property type="entry name" value="HOMEOBOX_2"/>
    <property type="match status" value="1"/>
</dbReference>
<dbReference type="Pfam" id="PF02376">
    <property type="entry name" value="CUT"/>
    <property type="match status" value="3"/>
</dbReference>
<feature type="compositionally biased region" description="Polar residues" evidence="14">
    <location>
        <begin position="768"/>
        <end position="778"/>
    </location>
</feature>
<evidence type="ECO:0000313" key="17">
    <source>
        <dbReference type="EMBL" id="CAF0733180.1"/>
    </source>
</evidence>
<organism evidence="17 18">
    <name type="scientific">Adineta ricciae</name>
    <name type="common">Rotifer</name>
    <dbReference type="NCBI Taxonomy" id="249248"/>
    <lineage>
        <taxon>Eukaryota</taxon>
        <taxon>Metazoa</taxon>
        <taxon>Spiralia</taxon>
        <taxon>Gnathifera</taxon>
        <taxon>Rotifera</taxon>
        <taxon>Eurotatoria</taxon>
        <taxon>Bdelloidea</taxon>
        <taxon>Adinetida</taxon>
        <taxon>Adinetidae</taxon>
        <taxon>Adineta</taxon>
    </lineage>
</organism>
<gene>
    <name evidence="17" type="ORF">EDS130_LOCUS1245</name>
</gene>
<feature type="compositionally biased region" description="Low complexity" evidence="14">
    <location>
        <begin position="1371"/>
        <end position="1383"/>
    </location>
</feature>
<feature type="coiled-coil region" evidence="13">
    <location>
        <begin position="118"/>
        <end position="145"/>
    </location>
</feature>
<feature type="region of interest" description="Disordered" evidence="14">
    <location>
        <begin position="1133"/>
        <end position="1179"/>
    </location>
</feature>
<feature type="compositionally biased region" description="Acidic residues" evidence="14">
    <location>
        <begin position="890"/>
        <end position="917"/>
    </location>
</feature>
<feature type="compositionally biased region" description="Low complexity" evidence="14">
    <location>
        <begin position="1438"/>
        <end position="1458"/>
    </location>
</feature>
<dbReference type="InterPro" id="IPR001356">
    <property type="entry name" value="HD"/>
</dbReference>
<dbReference type="Pfam" id="PF25398">
    <property type="entry name" value="CUX1_N"/>
    <property type="match status" value="1"/>
</dbReference>
<feature type="domain" description="CUT" evidence="16">
    <location>
        <begin position="1186"/>
        <end position="1273"/>
    </location>
</feature>
<feature type="compositionally biased region" description="Polar residues" evidence="14">
    <location>
        <begin position="1518"/>
        <end position="1534"/>
    </location>
</feature>
<feature type="compositionally biased region" description="Polar residues" evidence="14">
    <location>
        <begin position="737"/>
        <end position="752"/>
    </location>
</feature>
<dbReference type="Proteomes" id="UP000663852">
    <property type="component" value="Unassembled WGS sequence"/>
</dbReference>
<dbReference type="GO" id="GO:0000977">
    <property type="term" value="F:RNA polymerase II transcription regulatory region sequence-specific DNA binding"/>
    <property type="evidence" value="ECO:0007669"/>
    <property type="project" value="TreeGrafter"/>
</dbReference>
<dbReference type="PROSITE" id="PS00027">
    <property type="entry name" value="HOMEOBOX_1"/>
    <property type="match status" value="1"/>
</dbReference>
<keyword evidence="4 12" id="KW-0805">Transcription regulation</keyword>